<keyword evidence="1 4" id="KW-0349">Heme</keyword>
<feature type="signal peptide" evidence="5">
    <location>
        <begin position="1"/>
        <end position="20"/>
    </location>
</feature>
<dbReference type="GO" id="GO:0046872">
    <property type="term" value="F:metal ion binding"/>
    <property type="evidence" value="ECO:0007669"/>
    <property type="project" value="UniProtKB-KW"/>
</dbReference>
<dbReference type="PROSITE" id="PS51257">
    <property type="entry name" value="PROKAR_LIPOPROTEIN"/>
    <property type="match status" value="1"/>
</dbReference>
<dbReference type="InterPro" id="IPR013427">
    <property type="entry name" value="Haem-bd_dom_put"/>
</dbReference>
<dbReference type="InterPro" id="IPR016024">
    <property type="entry name" value="ARM-type_fold"/>
</dbReference>
<dbReference type="PANTHER" id="PTHR33546:SF1">
    <property type="entry name" value="LARGE, MULTIFUNCTIONAL SECRETED PROTEIN"/>
    <property type="match status" value="1"/>
</dbReference>
<accession>A0AAT9FNM5</accession>
<reference evidence="7" key="1">
    <citation type="submission" date="2024-07" db="EMBL/GenBank/DDBJ databases">
        <title>Complete genome sequence of Verrucomicrobiaceae bacterium NT6N.</title>
        <authorList>
            <person name="Huang C."/>
            <person name="Takami H."/>
            <person name="Hamasaki K."/>
        </authorList>
    </citation>
    <scope>NUCLEOTIDE SEQUENCE</scope>
    <source>
        <strain evidence="7">NT6N</strain>
    </source>
</reference>
<evidence type="ECO:0000256" key="1">
    <source>
        <dbReference type="ARBA" id="ARBA00022617"/>
    </source>
</evidence>
<dbReference type="PROSITE" id="PS51007">
    <property type="entry name" value="CYTC"/>
    <property type="match status" value="1"/>
</dbReference>
<dbReference type="InterPro" id="IPR055557">
    <property type="entry name" value="DUF7133"/>
</dbReference>
<dbReference type="InterPro" id="IPR011989">
    <property type="entry name" value="ARM-like"/>
</dbReference>
<dbReference type="AlphaFoldDB" id="A0AAT9FNM5"/>
<proteinExistence type="predicted"/>
<keyword evidence="3 4" id="KW-0408">Iron</keyword>
<evidence type="ECO:0000313" key="7">
    <source>
        <dbReference type="EMBL" id="BDS07563.1"/>
    </source>
</evidence>
<dbReference type="InterPro" id="IPR009056">
    <property type="entry name" value="Cyt_c-like_dom"/>
</dbReference>
<gene>
    <name evidence="7" type="ORF">NT6N_26030</name>
</gene>
<dbReference type="Gene3D" id="2.120.10.30">
    <property type="entry name" value="TolB, C-terminal domain"/>
    <property type="match status" value="1"/>
</dbReference>
<dbReference type="EMBL" id="AP026866">
    <property type="protein sequence ID" value="BDS07563.1"/>
    <property type="molecule type" value="Genomic_DNA"/>
</dbReference>
<dbReference type="InterPro" id="IPR011041">
    <property type="entry name" value="Quinoprot_gluc/sorb_DH_b-prop"/>
</dbReference>
<dbReference type="KEGG" id="osu:NT6N_26030"/>
<dbReference type="InterPro" id="IPR011042">
    <property type="entry name" value="6-blade_b-propeller_TolB-like"/>
</dbReference>
<dbReference type="Gene3D" id="1.10.760.10">
    <property type="entry name" value="Cytochrome c-like domain"/>
    <property type="match status" value="1"/>
</dbReference>
<keyword evidence="2 4" id="KW-0479">Metal-binding</keyword>
<protein>
    <recommendedName>
        <fullName evidence="6">Cytochrome c domain-containing protein</fullName>
    </recommendedName>
</protein>
<dbReference type="Gene3D" id="1.25.10.10">
    <property type="entry name" value="Leucine-rich Repeat Variant"/>
    <property type="match status" value="2"/>
</dbReference>
<evidence type="ECO:0000256" key="3">
    <source>
        <dbReference type="ARBA" id="ARBA00023004"/>
    </source>
</evidence>
<dbReference type="NCBIfam" id="TIGR02603">
    <property type="entry name" value="CxxCH_TIGR02603"/>
    <property type="match status" value="1"/>
</dbReference>
<evidence type="ECO:0000256" key="2">
    <source>
        <dbReference type="ARBA" id="ARBA00022723"/>
    </source>
</evidence>
<dbReference type="InterPro" id="IPR013428">
    <property type="entry name" value="Membrane-bound_put_N"/>
</dbReference>
<dbReference type="InterPro" id="IPR036909">
    <property type="entry name" value="Cyt_c-like_dom_sf"/>
</dbReference>
<evidence type="ECO:0000259" key="6">
    <source>
        <dbReference type="PROSITE" id="PS51007"/>
    </source>
</evidence>
<dbReference type="SUPFAM" id="SSF46626">
    <property type="entry name" value="Cytochrome c"/>
    <property type="match status" value="1"/>
</dbReference>
<dbReference type="SUPFAM" id="SSF48371">
    <property type="entry name" value="ARM repeat"/>
    <property type="match status" value="2"/>
</dbReference>
<dbReference type="Pfam" id="PF23500">
    <property type="entry name" value="DUF7133"/>
    <property type="match status" value="2"/>
</dbReference>
<dbReference type="GO" id="GO:0020037">
    <property type="term" value="F:heme binding"/>
    <property type="evidence" value="ECO:0007669"/>
    <property type="project" value="InterPro"/>
</dbReference>
<evidence type="ECO:0000256" key="5">
    <source>
        <dbReference type="SAM" id="SignalP"/>
    </source>
</evidence>
<evidence type="ECO:0000256" key="4">
    <source>
        <dbReference type="PROSITE-ProRule" id="PRU00433"/>
    </source>
</evidence>
<feature type="chain" id="PRO_5043860151" description="Cytochrome c domain-containing protein" evidence="5">
    <location>
        <begin position="21"/>
        <end position="1133"/>
    </location>
</feature>
<dbReference type="Pfam" id="PF13646">
    <property type="entry name" value="HEAT_2"/>
    <property type="match status" value="1"/>
</dbReference>
<keyword evidence="5" id="KW-0732">Signal</keyword>
<sequence length="1133" mass="122640">MKILPVTIATAILACGAVCAQDTKGIKTANLKGADLELMNNHDPASQLENFIMLDGYEANLFASEPMIENPVHMQWDSRGRLWVACSWTYPQLKPGEKANDKIIILEDTDNDGKADKSTVFADGLYLPTGIELADGGCYIAQSPDVFFYKDTDGDDVADVKELALTGFGIEDSHHSISAWRRGPGGWLYFQEGIFLHTQVETSRGMVRNFNGGIYQYNPRTKELRVFCSGTGGNPWGHVFDDWGQSFMVNNPKIMYISPATGNSGENINVETLIKTTKQCGGDLARGSHVGDDLRNQLLTGRFKDRSVVRYEFIEKGSGFSASVLEPLIKSKHPNFRPVDVKMGPDGAVYVADWYNSIINHAQHDFRDPRRDNSHGRIWRITKKGSPLVAKPKLVGQPIPDLVAQLGSPEAWNRHQARKELSERDGDVVLAALEAWVAKLDPASANHDLSLVEAMWACQNVERVSETILNKVIAAKDGHARSTAARILRYWFPHVTDPIAMIAKLAADPFPRTRMEAVLSAGFIPDAAAYAAALNAIDQPTDPSINLALSQTKKALQSHWAPALRAGTLVFSKPSHKEFVEKGAGIGFDKRLAAFLKNPSPTEEEIKSVKEQLASSGTDAEVIAVLKKITNKDGLSDAATVAMLEALKEINLKDKRAKKTRRLVGALRLLLKHDNEDIVRLAAENMGHFGSVESGKHLLALLKSNNGSAVRSAAAVSLGQLGKPDLTAQLQELSAKGDIATRYAATLGLIHADLDAGVIAAVKLLAEDPGQENPLPVIQAILANRKGANALAKKLTGVTLHPDVVDRVATFHRTSGQLPTDIAAFFKTSPATGSSLSAKLMAENEKALVADVIKLGDPHRGETIYRRKALACTACHAIGSAGPQIGPNLATIGSAAQAGYMVESILKPNAAIAEHYENILFTMKDGTSRMGVVSHKTNDQVVLIDSAQGGKEVILRADEIAKEQSMPSLMPAGLADQLANRQEFLDLAKFLSVLGQIGDFANDESPVIRKWQLTAAPKGDQLPDDQAPWLTAYSKVNGELPAADLPAGDAVMANGAVNVLTAGKTMLKINKLNGLRLWIDGKEIKDLTSVISLEQGRRVFTFRIDRKARESGLRVEFAIPNGSSIKLQPEGGV</sequence>
<dbReference type="SUPFAM" id="SSF50952">
    <property type="entry name" value="Soluble quinoprotein glucose dehydrogenase"/>
    <property type="match status" value="1"/>
</dbReference>
<feature type="domain" description="Cytochrome c" evidence="6">
    <location>
        <begin position="856"/>
        <end position="989"/>
    </location>
</feature>
<dbReference type="PANTHER" id="PTHR33546">
    <property type="entry name" value="LARGE, MULTIFUNCTIONAL SECRETED PROTEIN-RELATED"/>
    <property type="match status" value="1"/>
</dbReference>
<name>A0AAT9FNM5_9BACT</name>
<organism evidence="7">
    <name type="scientific">Oceaniferula spumae</name>
    <dbReference type="NCBI Taxonomy" id="2979115"/>
    <lineage>
        <taxon>Bacteria</taxon>
        <taxon>Pseudomonadati</taxon>
        <taxon>Verrucomicrobiota</taxon>
        <taxon>Verrucomicrobiia</taxon>
        <taxon>Verrucomicrobiales</taxon>
        <taxon>Verrucomicrobiaceae</taxon>
        <taxon>Oceaniferula</taxon>
    </lineage>
</organism>
<dbReference type="NCBIfam" id="TIGR02604">
    <property type="entry name" value="Piru_Ver_Nterm"/>
    <property type="match status" value="1"/>
</dbReference>
<dbReference type="GO" id="GO:0009055">
    <property type="term" value="F:electron transfer activity"/>
    <property type="evidence" value="ECO:0007669"/>
    <property type="project" value="InterPro"/>
</dbReference>